<keyword evidence="3 10" id="KW-0732">Signal</keyword>
<keyword evidence="4" id="KW-0677">Repeat</keyword>
<evidence type="ECO:0000256" key="3">
    <source>
        <dbReference type="ARBA" id="ARBA00022729"/>
    </source>
</evidence>
<dbReference type="AlphaFoldDB" id="A0A6P7P8B3"/>
<dbReference type="CDD" id="cd00098">
    <property type="entry name" value="IgC1"/>
    <property type="match status" value="1"/>
</dbReference>
<keyword evidence="7" id="KW-1015">Disulfide bond</keyword>
<evidence type="ECO:0000313" key="12">
    <source>
        <dbReference type="Proteomes" id="UP000515150"/>
    </source>
</evidence>
<organism evidence="12 13">
    <name type="scientific">Betta splendens</name>
    <name type="common">Siamese fighting fish</name>
    <dbReference type="NCBI Taxonomy" id="158456"/>
    <lineage>
        <taxon>Eukaryota</taxon>
        <taxon>Metazoa</taxon>
        <taxon>Chordata</taxon>
        <taxon>Craniata</taxon>
        <taxon>Vertebrata</taxon>
        <taxon>Euteleostomi</taxon>
        <taxon>Actinopterygii</taxon>
        <taxon>Neopterygii</taxon>
        <taxon>Teleostei</taxon>
        <taxon>Neoteleostei</taxon>
        <taxon>Acanthomorphata</taxon>
        <taxon>Anabantaria</taxon>
        <taxon>Anabantiformes</taxon>
        <taxon>Anabantoidei</taxon>
        <taxon>Osphronemidae</taxon>
        <taxon>Betta</taxon>
    </lineage>
</organism>
<dbReference type="InParanoid" id="A0A6P7P8B3"/>
<feature type="signal peptide" evidence="10">
    <location>
        <begin position="1"/>
        <end position="18"/>
    </location>
</feature>
<proteinExistence type="inferred from homology"/>
<evidence type="ECO:0000256" key="6">
    <source>
        <dbReference type="ARBA" id="ARBA00023136"/>
    </source>
</evidence>
<sequence>MGCSGLLILGLVLNVAHCLETLGQSDMIIESKESITAVLGDDTYLSCRYLGGSQIQKAAWKRQVNSIFKSRALAGISGKGPFGNAVLSEPESLTNLTVKMNVSGVELEGEYICEFESEEEDSFASRTFVTILVRPIIQVLVDAETINGTHYQSVSCSAIGGRPPPQIRWLIDGLPVTHHLFTVNASTAAHSNGTSTLSSVLRFPTHLQDDDRVTCEVQHPTLPSPALTTVRVETYARPNVSIEAAMVQRGGTEFWVVSCLSSGGRPDADISLALNTDDELRRENNTDSDAQRSSVYLPATRYEGHNVTCAFVHPKFTHPETRVKTLPSFYLTGARLMDSGIKNGDLQGSDWLKLQEGQRDVVIGLQVTGNVPRYNVTCKKDDGLLPDGVELVDGRLAVQGPVEHRQAGPYECTFSYHHHRATLHFNITVNPRPARLVEPAIEAYWWRDGGRRVIECSAADAVPAANMSWLLPEGVSGDSWFNFTSHNGSQSVRGVFLLPACLPWELTAVCVINHAAFEKPENRSITLPMCGTVCSTERCLCLTSGHRFHLTSCASTPVSNTARPNVTVNSSTDWKDGERFTTVQCSAHSVAPAAALTWRVGGGDDIISGLTETDVRDESLVCVRSSVRFSSAAYAGRNVTCVVQHPSLEQPENRSIHIPVHKAPELSVSVMRQQHSRLWLAVCECTAEDVRAHLAWVVPENVKGQTTLQSEFEGHATKARLTYQFPLESHEGQDLTCVYQLEHGATEERSVRIPKYRITAVRVLNHTTPLRSRSGAALIQRLSLEENQRNQKILLQVDGNVPQYELSCKRADGSFVHMEGLKMAFQAAITERDEGLYTCTASFYHHTAQVQFHVEVMCEEKLLALVSVIGTSSAAAVAILAIVALWVCCKIHRRTTFKNQESLSTFLMQEPGSPEGKRPGETQADSKEYAHLVSYSIVIDQKSTV</sequence>
<keyword evidence="9" id="KW-0812">Transmembrane</keyword>
<feature type="domain" description="Ig-like" evidence="11">
    <location>
        <begin position="135"/>
        <end position="228"/>
    </location>
</feature>
<evidence type="ECO:0000256" key="2">
    <source>
        <dbReference type="ARBA" id="ARBA00007810"/>
    </source>
</evidence>
<feature type="domain" description="Ig-like" evidence="11">
    <location>
        <begin position="26"/>
        <end position="130"/>
    </location>
</feature>
<dbReference type="RefSeq" id="XP_029026443.1">
    <property type="nucleotide sequence ID" value="XM_029170610.3"/>
</dbReference>
<dbReference type="FunCoup" id="A0A6P7P8B3">
    <property type="interactions" value="2"/>
</dbReference>
<evidence type="ECO:0000256" key="4">
    <source>
        <dbReference type="ARBA" id="ARBA00022737"/>
    </source>
</evidence>
<feature type="transmembrane region" description="Helical" evidence="9">
    <location>
        <begin position="862"/>
        <end position="888"/>
    </location>
</feature>
<keyword evidence="6 9" id="KW-0472">Membrane</keyword>
<evidence type="ECO:0000256" key="1">
    <source>
        <dbReference type="ARBA" id="ARBA00004370"/>
    </source>
</evidence>
<name>A0A6P7P8B3_BETSP</name>
<dbReference type="PANTHER" id="PTHR23277">
    <property type="entry name" value="NECTIN-RELATED"/>
    <property type="match status" value="1"/>
</dbReference>
<evidence type="ECO:0000313" key="13">
    <source>
        <dbReference type="RefSeq" id="XP_029026443.1"/>
    </source>
</evidence>
<dbReference type="InterPro" id="IPR036179">
    <property type="entry name" value="Ig-like_dom_sf"/>
</dbReference>
<dbReference type="InterPro" id="IPR007110">
    <property type="entry name" value="Ig-like_dom"/>
</dbReference>
<evidence type="ECO:0000256" key="9">
    <source>
        <dbReference type="SAM" id="Phobius"/>
    </source>
</evidence>
<gene>
    <name evidence="13" type="primary">si:ch211-149e23.4</name>
</gene>
<reference evidence="13" key="1">
    <citation type="submission" date="2025-08" db="UniProtKB">
        <authorList>
            <consortium name="RefSeq"/>
        </authorList>
    </citation>
    <scope>IDENTIFICATION</scope>
</reference>
<dbReference type="KEGG" id="bspl:114867711"/>
<dbReference type="PANTHER" id="PTHR23277:SF107">
    <property type="entry name" value="HEMICENTIN-1"/>
    <property type="match status" value="1"/>
</dbReference>
<dbReference type="InterPro" id="IPR051427">
    <property type="entry name" value="Nectin/Nectin-like"/>
</dbReference>
<feature type="domain" description="Ig-like" evidence="11">
    <location>
        <begin position="564"/>
        <end position="657"/>
    </location>
</feature>
<accession>A0A6P7P8B3</accession>
<keyword evidence="5" id="KW-0130">Cell adhesion</keyword>
<dbReference type="PROSITE" id="PS50835">
    <property type="entry name" value="IG_LIKE"/>
    <property type="match status" value="3"/>
</dbReference>
<protein>
    <submittedName>
        <fullName evidence="13">Uncharacterized protein si:ch211-149e23.4 isoform X1</fullName>
    </submittedName>
</protein>
<dbReference type="InterPro" id="IPR003597">
    <property type="entry name" value="Ig_C1-set"/>
</dbReference>
<dbReference type="Gene3D" id="2.60.40.10">
    <property type="entry name" value="Immunoglobulins"/>
    <property type="match status" value="4"/>
</dbReference>
<dbReference type="Pfam" id="PF08205">
    <property type="entry name" value="C2-set_2"/>
    <property type="match status" value="2"/>
</dbReference>
<dbReference type="InterPro" id="IPR013783">
    <property type="entry name" value="Ig-like_fold"/>
</dbReference>
<evidence type="ECO:0000256" key="5">
    <source>
        <dbReference type="ARBA" id="ARBA00022889"/>
    </source>
</evidence>
<dbReference type="GO" id="GO:0016020">
    <property type="term" value="C:membrane"/>
    <property type="evidence" value="ECO:0007669"/>
    <property type="project" value="UniProtKB-SubCell"/>
</dbReference>
<dbReference type="SUPFAM" id="SSF48726">
    <property type="entry name" value="Immunoglobulin"/>
    <property type="match status" value="2"/>
</dbReference>
<dbReference type="OrthoDB" id="8915289at2759"/>
<evidence type="ECO:0000259" key="11">
    <source>
        <dbReference type="PROSITE" id="PS50835"/>
    </source>
</evidence>
<keyword evidence="8" id="KW-0325">Glycoprotein</keyword>
<dbReference type="GO" id="GO:0007156">
    <property type="term" value="P:homophilic cell adhesion via plasma membrane adhesion molecules"/>
    <property type="evidence" value="ECO:0007669"/>
    <property type="project" value="TreeGrafter"/>
</dbReference>
<comment type="similarity">
    <text evidence="2">Belongs to the nectin family.</text>
</comment>
<dbReference type="Proteomes" id="UP000515150">
    <property type="component" value="Chromosome 13"/>
</dbReference>
<dbReference type="GO" id="GO:0007157">
    <property type="term" value="P:heterophilic cell-cell adhesion via plasma membrane cell adhesion molecules"/>
    <property type="evidence" value="ECO:0007669"/>
    <property type="project" value="TreeGrafter"/>
</dbReference>
<evidence type="ECO:0000256" key="7">
    <source>
        <dbReference type="ARBA" id="ARBA00023157"/>
    </source>
</evidence>
<dbReference type="SMART" id="SM00407">
    <property type="entry name" value="IGc1"/>
    <property type="match status" value="1"/>
</dbReference>
<comment type="subcellular location">
    <subcellularLocation>
        <location evidence="1">Membrane</location>
    </subcellularLocation>
</comment>
<dbReference type="GeneID" id="114867711"/>
<keyword evidence="12" id="KW-1185">Reference proteome</keyword>
<evidence type="ECO:0000256" key="8">
    <source>
        <dbReference type="ARBA" id="ARBA00023180"/>
    </source>
</evidence>
<dbReference type="GO" id="GO:0005912">
    <property type="term" value="C:adherens junction"/>
    <property type="evidence" value="ECO:0007669"/>
    <property type="project" value="TreeGrafter"/>
</dbReference>
<evidence type="ECO:0000256" key="10">
    <source>
        <dbReference type="SAM" id="SignalP"/>
    </source>
</evidence>
<dbReference type="InterPro" id="IPR013162">
    <property type="entry name" value="CD80_C2-set"/>
</dbReference>
<feature type="chain" id="PRO_5028070542" evidence="10">
    <location>
        <begin position="19"/>
        <end position="945"/>
    </location>
</feature>
<keyword evidence="9" id="KW-1133">Transmembrane helix</keyword>